<reference evidence="1" key="1">
    <citation type="submission" date="2019-12" db="EMBL/GenBank/DDBJ databases">
        <title>An insight into the sialome of adult female Ixodes ricinus ticks feeding for 6 days.</title>
        <authorList>
            <person name="Perner J."/>
            <person name="Ribeiro J.M.C."/>
        </authorList>
    </citation>
    <scope>NUCLEOTIDE SEQUENCE</scope>
    <source>
        <strain evidence="1">Semi-engorged</strain>
        <tissue evidence="1">Salivary glands</tissue>
    </source>
</reference>
<organism evidence="1">
    <name type="scientific">Ixodes ricinus</name>
    <name type="common">Common tick</name>
    <name type="synonym">Acarus ricinus</name>
    <dbReference type="NCBI Taxonomy" id="34613"/>
    <lineage>
        <taxon>Eukaryota</taxon>
        <taxon>Metazoa</taxon>
        <taxon>Ecdysozoa</taxon>
        <taxon>Arthropoda</taxon>
        <taxon>Chelicerata</taxon>
        <taxon>Arachnida</taxon>
        <taxon>Acari</taxon>
        <taxon>Parasitiformes</taxon>
        <taxon>Ixodida</taxon>
        <taxon>Ixodoidea</taxon>
        <taxon>Ixodidae</taxon>
        <taxon>Ixodinae</taxon>
        <taxon>Ixodes</taxon>
    </lineage>
</organism>
<protein>
    <submittedName>
        <fullName evidence="1">Putative secreted protein</fullName>
    </submittedName>
</protein>
<sequence length="98" mass="10873">MLPLFWASAAMAAPVGPSILGFTQPGASFFITKNLLDHSFIETCFISGQYPFSEFLQTAALKQSKTNPWSPYICSLKVAQIPVPEARKRFCSQLVTER</sequence>
<name>A0A6B0UGC3_IXORI</name>
<proteinExistence type="predicted"/>
<dbReference type="EMBL" id="GIFC01005713">
    <property type="protein sequence ID" value="MXU87796.1"/>
    <property type="molecule type" value="Transcribed_RNA"/>
</dbReference>
<accession>A0A6B0UGC3</accession>
<evidence type="ECO:0000313" key="1">
    <source>
        <dbReference type="EMBL" id="MXU87796.1"/>
    </source>
</evidence>
<dbReference type="AlphaFoldDB" id="A0A6B0UGC3"/>